<protein>
    <submittedName>
        <fullName evidence="1">Uncharacterized protein</fullName>
    </submittedName>
</protein>
<reference evidence="1 2" key="1">
    <citation type="journal article" date="2020" name="J. Phycol.">
        <title>Comparative genome analysis reveals Cyanidiococcus gen. nov., a new extremophilic red algal genus sister to Cyanidioschyzon (Cyanidioschyzonaceae, Rhodophyta).</title>
        <authorList>
            <person name="Liu S.-L."/>
            <person name="Chiang Y.-R."/>
            <person name="Yoon H.S."/>
            <person name="Fu H.-Y."/>
        </authorList>
    </citation>
    <scope>NUCLEOTIDE SEQUENCE [LARGE SCALE GENOMIC DNA]</scope>
    <source>
        <strain evidence="1 2">THAL066</strain>
    </source>
</reference>
<name>A0A7J7IIC9_9RHOD</name>
<keyword evidence="2" id="KW-1185">Reference proteome</keyword>
<dbReference type="EMBL" id="VWRR01000009">
    <property type="protein sequence ID" value="KAF6002853.1"/>
    <property type="molecule type" value="Genomic_DNA"/>
</dbReference>
<proteinExistence type="predicted"/>
<dbReference type="Proteomes" id="UP000530660">
    <property type="component" value="Unassembled WGS sequence"/>
</dbReference>
<accession>A0A7J7IIC9</accession>
<organism evidence="1 2">
    <name type="scientific">Cyanidiococcus yangmingshanensis</name>
    <dbReference type="NCBI Taxonomy" id="2690220"/>
    <lineage>
        <taxon>Eukaryota</taxon>
        <taxon>Rhodophyta</taxon>
        <taxon>Bangiophyceae</taxon>
        <taxon>Cyanidiales</taxon>
        <taxon>Cyanidiaceae</taxon>
        <taxon>Cyanidiococcus</taxon>
    </lineage>
</organism>
<evidence type="ECO:0000313" key="2">
    <source>
        <dbReference type="Proteomes" id="UP000530660"/>
    </source>
</evidence>
<evidence type="ECO:0000313" key="1">
    <source>
        <dbReference type="EMBL" id="KAF6002853.1"/>
    </source>
</evidence>
<sequence length="109" mass="12377">MEPDSMASENELLPSIPVVVVDESITDKDEQKASERALLESRRAVLLQELERLQAPIFRQSHYYRERRACCAKMLALIDASLAELEQGKRPPAGWNVELETLLTALRLD</sequence>
<comment type="caution">
    <text evidence="1">The sequence shown here is derived from an EMBL/GenBank/DDBJ whole genome shotgun (WGS) entry which is preliminary data.</text>
</comment>
<dbReference type="AlphaFoldDB" id="A0A7J7IIC9"/>
<gene>
    <name evidence="1" type="ORF">F1559_004460</name>
</gene>